<evidence type="ECO:0000313" key="3">
    <source>
        <dbReference type="Proteomes" id="UP001609376"/>
    </source>
</evidence>
<organism evidence="2 3">
    <name type="scientific">Paracoccus broussonetiae subsp. drimophilus</name>
    <dbReference type="NCBI Taxonomy" id="3373869"/>
    <lineage>
        <taxon>Bacteria</taxon>
        <taxon>Pseudomonadati</taxon>
        <taxon>Pseudomonadota</taxon>
        <taxon>Alphaproteobacteria</taxon>
        <taxon>Rhodobacterales</taxon>
        <taxon>Paracoccaceae</taxon>
        <taxon>Paracoccus</taxon>
        <taxon>Paracoccus broussonetiae</taxon>
    </lineage>
</organism>
<keyword evidence="3" id="KW-1185">Reference proteome</keyword>
<proteinExistence type="predicted"/>
<gene>
    <name evidence="2" type="ORF">ACHFJ0_14245</name>
</gene>
<evidence type="ECO:0000313" key="2">
    <source>
        <dbReference type="EMBL" id="MFH5775408.1"/>
    </source>
</evidence>
<feature type="region of interest" description="Disordered" evidence="1">
    <location>
        <begin position="37"/>
        <end position="56"/>
    </location>
</feature>
<name>A0ABW7LNX3_9RHOB</name>
<protein>
    <submittedName>
        <fullName evidence="2">Uncharacterized protein</fullName>
    </submittedName>
</protein>
<dbReference type="Proteomes" id="UP001609376">
    <property type="component" value="Unassembled WGS sequence"/>
</dbReference>
<accession>A0ABW7LNX3</accession>
<reference evidence="2 3" key="1">
    <citation type="submission" date="2024-10" db="EMBL/GenBank/DDBJ databases">
        <title>Paracoccus drimophilus sp. nov., a novel bacterium from corn roots in Hunan.</title>
        <authorList>
            <person name="Li X."/>
        </authorList>
    </citation>
    <scope>NUCLEOTIDE SEQUENCE [LARGE SCALE GENOMIC DNA]</scope>
    <source>
        <strain evidence="2 3">NGMCC 1.201697</strain>
    </source>
</reference>
<comment type="caution">
    <text evidence="2">The sequence shown here is derived from an EMBL/GenBank/DDBJ whole genome shotgun (WGS) entry which is preliminary data.</text>
</comment>
<sequence>MTTHAADLPVVDFLEGQGYDPEEAEVTVSIDDRYIANDQDLDGDGNPDACITPRRA</sequence>
<dbReference type="RefSeq" id="WP_395134626.1">
    <property type="nucleotide sequence ID" value="NZ_JBIMPR010000010.1"/>
</dbReference>
<evidence type="ECO:0000256" key="1">
    <source>
        <dbReference type="SAM" id="MobiDB-lite"/>
    </source>
</evidence>
<dbReference type="EMBL" id="JBIMPR010000010">
    <property type="protein sequence ID" value="MFH5775408.1"/>
    <property type="molecule type" value="Genomic_DNA"/>
</dbReference>